<dbReference type="InterPro" id="IPR039261">
    <property type="entry name" value="FNR_nucleotide-bd"/>
</dbReference>
<dbReference type="EC" id="1.6.2.4" evidence="5"/>
<dbReference type="InterPro" id="IPR001433">
    <property type="entry name" value="OxRdtase_FAD/NAD-bd"/>
</dbReference>
<dbReference type="InterPro" id="IPR003097">
    <property type="entry name" value="CysJ-like_FAD-binding"/>
</dbReference>
<reference evidence="9" key="3">
    <citation type="submission" date="2015-02" db="UniProtKB">
        <authorList>
            <consortium name="EnsemblProtists"/>
        </authorList>
    </citation>
    <scope>IDENTIFICATION</scope>
    <source>
        <strain evidence="9">DAOM BR144</strain>
    </source>
</reference>
<dbReference type="GO" id="GO:0010181">
    <property type="term" value="F:FMN binding"/>
    <property type="evidence" value="ECO:0007669"/>
    <property type="project" value="TreeGrafter"/>
</dbReference>
<dbReference type="Gene3D" id="3.40.50.80">
    <property type="entry name" value="Nucleotide-binding domain of ferredoxin-NADP reductase (FNR) module"/>
    <property type="match status" value="1"/>
</dbReference>
<evidence type="ECO:0000256" key="5">
    <source>
        <dbReference type="ARBA" id="ARBA00023797"/>
    </source>
</evidence>
<dbReference type="PRINTS" id="PR00371">
    <property type="entry name" value="FPNCR"/>
</dbReference>
<comment type="cofactor">
    <cofactor evidence="1">
        <name>FAD</name>
        <dbReference type="ChEBI" id="CHEBI:57692"/>
    </cofactor>
</comment>
<evidence type="ECO:0000256" key="2">
    <source>
        <dbReference type="ARBA" id="ARBA00022630"/>
    </source>
</evidence>
<evidence type="ECO:0000256" key="6">
    <source>
        <dbReference type="SAM" id="MobiDB-lite"/>
    </source>
</evidence>
<keyword evidence="4" id="KW-0560">Oxidoreductase</keyword>
<dbReference type="Gene3D" id="2.40.30.10">
    <property type="entry name" value="Translation factors"/>
    <property type="match status" value="1"/>
</dbReference>
<evidence type="ECO:0000313" key="9">
    <source>
        <dbReference type="EnsemblProtists" id="PYU1_T014586"/>
    </source>
</evidence>
<name>K3XBI7_GLOUD</name>
<evidence type="ECO:0000256" key="4">
    <source>
        <dbReference type="ARBA" id="ARBA00023002"/>
    </source>
</evidence>
<feature type="domain" description="Oxidoreductase FAD/NAD(P)-binding" evidence="7">
    <location>
        <begin position="351"/>
        <end position="470"/>
    </location>
</feature>
<reference evidence="10" key="2">
    <citation type="submission" date="2010-04" db="EMBL/GenBank/DDBJ databases">
        <authorList>
            <person name="Buell R."/>
            <person name="Hamilton J."/>
            <person name="Hostetler J."/>
        </authorList>
    </citation>
    <scope>NUCLEOTIDE SEQUENCE [LARGE SCALE GENOMIC DNA]</scope>
    <source>
        <strain evidence="10">DAOM:BR144</strain>
    </source>
</reference>
<evidence type="ECO:0000256" key="3">
    <source>
        <dbReference type="ARBA" id="ARBA00022827"/>
    </source>
</evidence>
<reference evidence="10" key="1">
    <citation type="journal article" date="2010" name="Genome Biol.">
        <title>Genome sequence of the necrotrophic plant pathogen Pythium ultimum reveals original pathogenicity mechanisms and effector repertoire.</title>
        <authorList>
            <person name="Levesque C.A."/>
            <person name="Brouwer H."/>
            <person name="Cano L."/>
            <person name="Hamilton J.P."/>
            <person name="Holt C."/>
            <person name="Huitema E."/>
            <person name="Raffaele S."/>
            <person name="Robideau G.P."/>
            <person name="Thines M."/>
            <person name="Win J."/>
            <person name="Zerillo M.M."/>
            <person name="Beakes G.W."/>
            <person name="Boore J.L."/>
            <person name="Busam D."/>
            <person name="Dumas B."/>
            <person name="Ferriera S."/>
            <person name="Fuerstenberg S.I."/>
            <person name="Gachon C.M."/>
            <person name="Gaulin E."/>
            <person name="Govers F."/>
            <person name="Grenville-Briggs L."/>
            <person name="Horner N."/>
            <person name="Hostetler J."/>
            <person name="Jiang R.H."/>
            <person name="Johnson J."/>
            <person name="Krajaejun T."/>
            <person name="Lin H."/>
            <person name="Meijer H.J."/>
            <person name="Moore B."/>
            <person name="Morris P."/>
            <person name="Phuntmart V."/>
            <person name="Puiu D."/>
            <person name="Shetty J."/>
            <person name="Stajich J.E."/>
            <person name="Tripathy S."/>
            <person name="Wawra S."/>
            <person name="van West P."/>
            <person name="Whitty B.R."/>
            <person name="Coutinho P.M."/>
            <person name="Henrissat B."/>
            <person name="Martin F."/>
            <person name="Thomas P.D."/>
            <person name="Tyler B.M."/>
            <person name="De Vries R.P."/>
            <person name="Kamoun S."/>
            <person name="Yandell M."/>
            <person name="Tisserat N."/>
            <person name="Buell C.R."/>
        </authorList>
    </citation>
    <scope>NUCLEOTIDE SEQUENCE</scope>
    <source>
        <strain evidence="10">DAOM:BR144</strain>
    </source>
</reference>
<dbReference type="PANTHER" id="PTHR19384">
    <property type="entry name" value="NITRIC OXIDE SYNTHASE-RELATED"/>
    <property type="match status" value="1"/>
</dbReference>
<dbReference type="VEuPathDB" id="FungiDB:PYU1_G014555"/>
<feature type="region of interest" description="Disordered" evidence="6">
    <location>
        <begin position="1"/>
        <end position="25"/>
    </location>
</feature>
<dbReference type="EnsemblProtists" id="PYU1_T014586">
    <property type="protein sequence ID" value="PYU1_T014586"/>
    <property type="gene ID" value="PYU1_G014555"/>
</dbReference>
<dbReference type="GO" id="GO:0005829">
    <property type="term" value="C:cytosol"/>
    <property type="evidence" value="ECO:0007669"/>
    <property type="project" value="TreeGrafter"/>
</dbReference>
<dbReference type="HOGENOM" id="CLU_041505_0_0_1"/>
<evidence type="ECO:0000256" key="1">
    <source>
        <dbReference type="ARBA" id="ARBA00001974"/>
    </source>
</evidence>
<evidence type="ECO:0000313" key="10">
    <source>
        <dbReference type="Proteomes" id="UP000019132"/>
    </source>
</evidence>
<dbReference type="InterPro" id="IPR023173">
    <property type="entry name" value="NADPH_Cyt_P450_Rdtase_alpha"/>
</dbReference>
<dbReference type="Proteomes" id="UP000019132">
    <property type="component" value="Unassembled WGS sequence"/>
</dbReference>
<dbReference type="AlphaFoldDB" id="K3XBI7"/>
<keyword evidence="3" id="KW-0274">FAD</keyword>
<dbReference type="Gene3D" id="1.20.990.10">
    <property type="entry name" value="NADPH-cytochrome p450 Reductase, Chain A, domain 3"/>
    <property type="match status" value="1"/>
</dbReference>
<dbReference type="Pfam" id="PF00175">
    <property type="entry name" value="NAD_binding_1"/>
    <property type="match status" value="1"/>
</dbReference>
<proteinExistence type="predicted"/>
<sequence>MDTSAPAQQRRLQETSKRGFSSGSGGMDAFMEFEREMAMKRRQQQEKLLEYELSLLAQTQKPQQRLAVPEPKYVVTYLDNDSPSSAQQQRLRENNLAVFDITTNEMISAPHRTKDNWWRSVRHIELHVRDEQKEYVGENASNIAVFVPNDVSVVDRMIVHLQVDPDLIFTAEAIVLEADSSALNAVPKHFTLDRPFESIGSVREALTWSFDLISTPRASFLRKLAAFATSEDEVQALLAPHALDDLATERPGQPVTVADIFDHFPSLRLNFAAFFQIAPLNAPRYYTVSSSRRFFPNIVSITLGLKELDTQPVPRCSSYLSALSPGKHTIRASFFHSTFVFPQQDRHPLLLVSAGTGIAPFRAFLQDLEHERYEEQQQQLEPFVATTSAADQPRTRHRNAYLFYGCRSPEVDFLYADELHEAHAQRVLDQLHVYVQDALREQSALVVDHLMRQRGYLFVCGSLAMGRAVKHAIVDALVAHADVSGAATEDAAKALVTQWLENGQLVTELW</sequence>
<dbReference type="EMBL" id="GL376618">
    <property type="status" value="NOT_ANNOTATED_CDS"/>
    <property type="molecule type" value="Genomic_DNA"/>
</dbReference>
<dbReference type="InterPro" id="IPR017938">
    <property type="entry name" value="Riboflavin_synthase-like_b-brl"/>
</dbReference>
<dbReference type="SUPFAM" id="SSF52343">
    <property type="entry name" value="Ferredoxin reductase-like, C-terminal NADP-linked domain"/>
    <property type="match status" value="1"/>
</dbReference>
<accession>K3XBI7</accession>
<dbReference type="GO" id="GO:0003958">
    <property type="term" value="F:NADPH-hemoprotein reductase activity"/>
    <property type="evidence" value="ECO:0007669"/>
    <property type="project" value="UniProtKB-EC"/>
</dbReference>
<protein>
    <recommendedName>
        <fullName evidence="5">NADPH--hemoprotein reductase</fullName>
        <ecNumber evidence="5">1.6.2.4</ecNumber>
    </recommendedName>
</protein>
<keyword evidence="10" id="KW-1185">Reference proteome</keyword>
<dbReference type="PANTHER" id="PTHR19384:SF17">
    <property type="entry name" value="NADPH--CYTOCHROME P450 REDUCTASE"/>
    <property type="match status" value="1"/>
</dbReference>
<dbReference type="InterPro" id="IPR001709">
    <property type="entry name" value="Flavoprot_Pyr_Nucl_cyt_Rdtase"/>
</dbReference>
<dbReference type="SUPFAM" id="SSF63380">
    <property type="entry name" value="Riboflavin synthase domain-like"/>
    <property type="match status" value="1"/>
</dbReference>
<dbReference type="OMA" id="IYLCGSG"/>
<dbReference type="eggNOG" id="KOG1158">
    <property type="taxonomic scope" value="Eukaryota"/>
</dbReference>
<evidence type="ECO:0000259" key="8">
    <source>
        <dbReference type="Pfam" id="PF00667"/>
    </source>
</evidence>
<feature type="domain" description="Sulfite reductase [NADPH] flavoprotein alpha-component-like FAD-binding" evidence="8">
    <location>
        <begin position="118"/>
        <end position="310"/>
    </location>
</feature>
<dbReference type="Pfam" id="PF00667">
    <property type="entry name" value="FAD_binding_1"/>
    <property type="match status" value="1"/>
</dbReference>
<dbReference type="InParanoid" id="K3XBI7"/>
<dbReference type="GO" id="GO:0050660">
    <property type="term" value="F:flavin adenine dinucleotide binding"/>
    <property type="evidence" value="ECO:0007669"/>
    <property type="project" value="TreeGrafter"/>
</dbReference>
<evidence type="ECO:0000259" key="7">
    <source>
        <dbReference type="Pfam" id="PF00175"/>
    </source>
</evidence>
<organism evidence="9 10">
    <name type="scientific">Globisporangium ultimum (strain ATCC 200006 / CBS 805.95 / DAOM BR144)</name>
    <name type="common">Pythium ultimum</name>
    <dbReference type="NCBI Taxonomy" id="431595"/>
    <lineage>
        <taxon>Eukaryota</taxon>
        <taxon>Sar</taxon>
        <taxon>Stramenopiles</taxon>
        <taxon>Oomycota</taxon>
        <taxon>Peronosporomycetes</taxon>
        <taxon>Pythiales</taxon>
        <taxon>Pythiaceae</taxon>
        <taxon>Globisporangium</taxon>
    </lineage>
</organism>
<dbReference type="STRING" id="431595.K3XBI7"/>
<keyword evidence="2" id="KW-0285">Flavoprotein</keyword>